<dbReference type="InterPro" id="IPR017475">
    <property type="entry name" value="EPS_sugar_tfrase"/>
</dbReference>
<evidence type="ECO:0000256" key="2">
    <source>
        <dbReference type="ARBA" id="ARBA00006464"/>
    </source>
</evidence>
<feature type="transmembrane region" description="Helical" evidence="8">
    <location>
        <begin position="141"/>
        <end position="160"/>
    </location>
</feature>
<dbReference type="GO" id="GO:0089702">
    <property type="term" value="F:undecaprenyl-phosphate glucose phosphotransferase activity"/>
    <property type="evidence" value="ECO:0007669"/>
    <property type="project" value="UniProtKB-EC"/>
</dbReference>
<comment type="subcellular location">
    <subcellularLocation>
        <location evidence="1">Membrane</location>
        <topology evidence="1">Multi-pass membrane protein</topology>
    </subcellularLocation>
</comment>
<dbReference type="GO" id="GO:0016020">
    <property type="term" value="C:membrane"/>
    <property type="evidence" value="ECO:0007669"/>
    <property type="project" value="UniProtKB-SubCell"/>
</dbReference>
<dbReference type="NCBIfam" id="TIGR03023">
    <property type="entry name" value="WcaJ_sugtrans"/>
    <property type="match status" value="1"/>
</dbReference>
<dbReference type="InterPro" id="IPR003362">
    <property type="entry name" value="Bact_transf"/>
</dbReference>
<dbReference type="Proteomes" id="UP000449969">
    <property type="component" value="Unassembled WGS sequence"/>
</dbReference>
<dbReference type="EMBL" id="WQNE01000005">
    <property type="protein sequence ID" value="MVT73166.1"/>
    <property type="molecule type" value="Genomic_DNA"/>
</dbReference>
<evidence type="ECO:0000256" key="3">
    <source>
        <dbReference type="ARBA" id="ARBA00022679"/>
    </source>
</evidence>
<dbReference type="Pfam" id="PF02397">
    <property type="entry name" value="Bac_transf"/>
    <property type="match status" value="1"/>
</dbReference>
<dbReference type="NCBIfam" id="TIGR03025">
    <property type="entry name" value="EPS_sugtrans"/>
    <property type="match status" value="1"/>
</dbReference>
<evidence type="ECO:0000256" key="7">
    <source>
        <dbReference type="ARBA" id="ARBA00023169"/>
    </source>
</evidence>
<evidence type="ECO:0000313" key="11">
    <source>
        <dbReference type="Proteomes" id="UP000449969"/>
    </source>
</evidence>
<evidence type="ECO:0000256" key="8">
    <source>
        <dbReference type="SAM" id="Phobius"/>
    </source>
</evidence>
<dbReference type="EC" id="2.7.8.31" evidence="10"/>
<reference evidence="10 11" key="1">
    <citation type="submission" date="2019-12" db="EMBL/GenBank/DDBJ databases">
        <title>Draft genome sequences Bradyrhizobium cajani AMBPC1010, Bradyrhizobium pachyrhizi AMBPC1040 and Bradyrhizobium yuanmingense ALSPC3051, three plant growth promoting strains isolated from nodules of Cajanus cajan L. in Dominican Republic.</title>
        <authorList>
            <person name="Flores-Felix J.D."/>
            <person name="Araujo J."/>
            <person name="Diaz-Alcantara C."/>
            <person name="Gonzalez-Andres F."/>
            <person name="Velazquez E."/>
        </authorList>
    </citation>
    <scope>NUCLEOTIDE SEQUENCE [LARGE SCALE GENOMIC DNA]</scope>
    <source>
        <strain evidence="10 11">1010</strain>
    </source>
</reference>
<evidence type="ECO:0000313" key="10">
    <source>
        <dbReference type="EMBL" id="MVT73166.1"/>
    </source>
</evidence>
<evidence type="ECO:0000256" key="5">
    <source>
        <dbReference type="ARBA" id="ARBA00022989"/>
    </source>
</evidence>
<evidence type="ECO:0000259" key="9">
    <source>
        <dbReference type="Pfam" id="PF02397"/>
    </source>
</evidence>
<evidence type="ECO:0000256" key="6">
    <source>
        <dbReference type="ARBA" id="ARBA00023136"/>
    </source>
</evidence>
<dbReference type="AlphaFoldDB" id="A0A844T4L0"/>
<protein>
    <submittedName>
        <fullName evidence="10">Undecaprenyl-phosphate glucose phosphotransferase</fullName>
        <ecNumber evidence="10">2.7.8.31</ecNumber>
    </submittedName>
</protein>
<keyword evidence="3 10" id="KW-0808">Transferase</keyword>
<organism evidence="10 11">
    <name type="scientific">Bradyrhizobium cajani</name>
    <dbReference type="NCBI Taxonomy" id="1928661"/>
    <lineage>
        <taxon>Bacteria</taxon>
        <taxon>Pseudomonadati</taxon>
        <taxon>Pseudomonadota</taxon>
        <taxon>Alphaproteobacteria</taxon>
        <taxon>Hyphomicrobiales</taxon>
        <taxon>Nitrobacteraceae</taxon>
        <taxon>Bradyrhizobium</taxon>
    </lineage>
</organism>
<feature type="transmembrane region" description="Helical" evidence="8">
    <location>
        <begin position="116"/>
        <end position="135"/>
    </location>
</feature>
<dbReference type="PANTHER" id="PTHR30576:SF21">
    <property type="entry name" value="UDP-GLUCOSE:UNDECAPRENYL-PHOSPHATE GLUCOSE-1-PHOSPHATE TRANSFERASE"/>
    <property type="match status" value="1"/>
</dbReference>
<sequence length="501" mass="55193">MPVISGSRHRSRGRIVTDLTNAGESTSSFESRSRVRLAIPFSLIEPLFAAVDCSIIVAAGAVGGIAYQRALGGTGEDASFYAGLGLVASFAYVLVAHFLGLYRLNQLLDDELDGGRVWAGWCLAALVLVVVLFLFKSGGDTSRGSVVCFFAIGGAGLLLARWQGKRRLRSALVAGTIRGRRAVVIGTQGELAQFARADLLARFGLHEVERITLPRDDAARLPLSGSVQHGDALMNRIRRAGAEEIVLALSWSSPQDIESLLDRLRVIPLPVRLLPDLAVSTVLRHQTSMPQRVYMVEVQPPPLSTLDRLTKRLLDVSVAATSLLLLLPPLIVVAIAIKLESRGPVIFRQRRHGFNGKPFVIYKLRSMSVQEDGGAVVQATKQDPRVTRVGRLIRQTSIDELPQLLNVLQGHMSIVGPRPHALVHDYEYGRMIANYAFRHHVKPGITGWAQVHGYRGGTPQLELMKQRIALDLWYIDNWSLMLDIHIMFKTAVELIRPRNAY</sequence>
<feature type="transmembrane region" description="Helical" evidence="8">
    <location>
        <begin position="37"/>
        <end position="67"/>
    </location>
</feature>
<name>A0A844T4L0_9BRAD</name>
<keyword evidence="6 8" id="KW-0472">Membrane</keyword>
<keyword evidence="4 8" id="KW-0812">Transmembrane</keyword>
<comment type="caution">
    <text evidence="10">The sequence shown here is derived from an EMBL/GenBank/DDBJ whole genome shotgun (WGS) entry which is preliminary data.</text>
</comment>
<proteinExistence type="inferred from homology"/>
<feature type="domain" description="Bacterial sugar transferase" evidence="9">
    <location>
        <begin position="311"/>
        <end position="495"/>
    </location>
</feature>
<dbReference type="PANTHER" id="PTHR30576">
    <property type="entry name" value="COLANIC BIOSYNTHESIS UDP-GLUCOSE LIPID CARRIER TRANSFERASE"/>
    <property type="match status" value="1"/>
</dbReference>
<dbReference type="GO" id="GO:0009242">
    <property type="term" value="P:colanic acid biosynthetic process"/>
    <property type="evidence" value="ECO:0007669"/>
    <property type="project" value="TreeGrafter"/>
</dbReference>
<evidence type="ECO:0000256" key="1">
    <source>
        <dbReference type="ARBA" id="ARBA00004141"/>
    </source>
</evidence>
<keyword evidence="7" id="KW-0270">Exopolysaccharide synthesis</keyword>
<comment type="similarity">
    <text evidence="2">Belongs to the bacterial sugar transferase family.</text>
</comment>
<keyword evidence="5 8" id="KW-1133">Transmembrane helix</keyword>
<gene>
    <name evidence="10" type="ORF">GPL20_08595</name>
</gene>
<keyword evidence="11" id="KW-1185">Reference proteome</keyword>
<feature type="transmembrane region" description="Helical" evidence="8">
    <location>
        <begin position="79"/>
        <end position="104"/>
    </location>
</feature>
<dbReference type="Pfam" id="PF13727">
    <property type="entry name" value="CoA_binding_3"/>
    <property type="match status" value="1"/>
</dbReference>
<dbReference type="GO" id="GO:0000271">
    <property type="term" value="P:polysaccharide biosynthetic process"/>
    <property type="evidence" value="ECO:0007669"/>
    <property type="project" value="UniProtKB-KW"/>
</dbReference>
<evidence type="ECO:0000256" key="4">
    <source>
        <dbReference type="ARBA" id="ARBA00022692"/>
    </source>
</evidence>
<dbReference type="InterPro" id="IPR017473">
    <property type="entry name" value="Undecaprenyl-P_gluc_Ptfrase"/>
</dbReference>
<accession>A0A844T4L0</accession>